<accession>A0A381YS76</accession>
<name>A0A381YS76_9ZZZZ</name>
<evidence type="ECO:0000313" key="2">
    <source>
        <dbReference type="EMBL" id="SVA79471.1"/>
    </source>
</evidence>
<evidence type="ECO:0000256" key="1">
    <source>
        <dbReference type="SAM" id="Phobius"/>
    </source>
</evidence>
<sequence length="222" mass="23536">MKNIIKTLRNSSGNSLAEFAVVIALMATLMSTGQVKFSQAGEGGKGKKTGQELDKIMKAANNFYNAMGDEEGAGRFPGQDKWDKSVPLTGAYSSLGQVLNDLVKNKFDSYTDALAVSSYGGAYGDHWCSVFGKSLAISNKQSMHGDHRQKIATDDASGGAASTGDLTNAGTVDFASYMEPIKSPFLDGHYIYTVIAGSVDRSPAIVVTDFYAAADEFSIAQP</sequence>
<reference evidence="2" key="1">
    <citation type="submission" date="2018-05" db="EMBL/GenBank/DDBJ databases">
        <authorList>
            <person name="Lanie J.A."/>
            <person name="Ng W.-L."/>
            <person name="Kazmierczak K.M."/>
            <person name="Andrzejewski T.M."/>
            <person name="Davidsen T.M."/>
            <person name="Wayne K.J."/>
            <person name="Tettelin H."/>
            <person name="Glass J.I."/>
            <person name="Rusch D."/>
            <person name="Podicherti R."/>
            <person name="Tsui H.-C.T."/>
            <person name="Winkler M.E."/>
        </authorList>
    </citation>
    <scope>NUCLEOTIDE SEQUENCE</scope>
</reference>
<feature type="transmembrane region" description="Helical" evidence="1">
    <location>
        <begin position="12"/>
        <end position="30"/>
    </location>
</feature>
<keyword evidence="1" id="KW-0812">Transmembrane</keyword>
<keyword evidence="1" id="KW-0472">Membrane</keyword>
<gene>
    <name evidence="2" type="ORF">METZ01_LOCUS132325</name>
</gene>
<dbReference type="AlphaFoldDB" id="A0A381YS76"/>
<organism evidence="2">
    <name type="scientific">marine metagenome</name>
    <dbReference type="NCBI Taxonomy" id="408172"/>
    <lineage>
        <taxon>unclassified sequences</taxon>
        <taxon>metagenomes</taxon>
        <taxon>ecological metagenomes</taxon>
    </lineage>
</organism>
<protein>
    <submittedName>
        <fullName evidence="2">Uncharacterized protein</fullName>
    </submittedName>
</protein>
<keyword evidence="1" id="KW-1133">Transmembrane helix</keyword>
<proteinExistence type="predicted"/>
<dbReference type="EMBL" id="UINC01018849">
    <property type="protein sequence ID" value="SVA79471.1"/>
    <property type="molecule type" value="Genomic_DNA"/>
</dbReference>